<protein>
    <recommendedName>
        <fullName evidence="3">DUF3489 domain-containing protein</fullName>
    </recommendedName>
</protein>
<evidence type="ECO:0000313" key="2">
    <source>
        <dbReference type="Proteomes" id="UP000197783"/>
    </source>
</evidence>
<comment type="caution">
    <text evidence="1">The sequence shown here is derived from an EMBL/GenBank/DDBJ whole genome shotgun (WGS) entry which is preliminary data.</text>
</comment>
<reference evidence="1 2" key="1">
    <citation type="submission" date="2017-03" db="EMBL/GenBank/DDBJ databases">
        <title>Genome sequence of Sphingomonas mucosissima DSM 17494.</title>
        <authorList>
            <person name="Poehlein A."/>
            <person name="Wuebbeler J.H."/>
            <person name="Steinbuechel A."/>
            <person name="Daniel R."/>
        </authorList>
    </citation>
    <scope>NUCLEOTIDE SEQUENCE [LARGE SCALE GENOMIC DNA]</scope>
    <source>
        <strain evidence="1 2">DSM 17494</strain>
    </source>
</reference>
<proteinExistence type="predicted"/>
<gene>
    <name evidence="1" type="ORF">SPMU_32400</name>
</gene>
<dbReference type="AlphaFoldDB" id="A0A245ZE14"/>
<name>A0A245ZE14_9SPHN</name>
<dbReference type="EMBL" id="NBBJ01000007">
    <property type="protein sequence ID" value="OWK27995.1"/>
    <property type="molecule type" value="Genomic_DNA"/>
</dbReference>
<sequence length="166" mass="17251">MTLTDTQRILLSQAAQRDSGSLHPLPATITAPPGGIARSMSSLVKRGLVEERGTTTPESVWRIDGVARFGMFITATGKGAIGIEQVVPPISANAAAGAAAPRQTKAALVLALLGRGEGATLTELVEATGWLPHTTRAALTGLRRNGRALDKGKRDGVTCYRIVDAA</sequence>
<evidence type="ECO:0000313" key="1">
    <source>
        <dbReference type="EMBL" id="OWK27995.1"/>
    </source>
</evidence>
<organism evidence="1 2">
    <name type="scientific">Sphingomonas mucosissima</name>
    <dbReference type="NCBI Taxonomy" id="370959"/>
    <lineage>
        <taxon>Bacteria</taxon>
        <taxon>Pseudomonadati</taxon>
        <taxon>Pseudomonadota</taxon>
        <taxon>Alphaproteobacteria</taxon>
        <taxon>Sphingomonadales</taxon>
        <taxon>Sphingomonadaceae</taxon>
        <taxon>Sphingomonas</taxon>
    </lineage>
</organism>
<dbReference type="InterPro" id="IPR021880">
    <property type="entry name" value="DUF3489"/>
</dbReference>
<keyword evidence="2" id="KW-1185">Reference proteome</keyword>
<dbReference type="Proteomes" id="UP000197783">
    <property type="component" value="Unassembled WGS sequence"/>
</dbReference>
<evidence type="ECO:0008006" key="3">
    <source>
        <dbReference type="Google" id="ProtNLM"/>
    </source>
</evidence>
<accession>A0A245ZE14</accession>
<dbReference type="Pfam" id="PF11994">
    <property type="entry name" value="DUF3489"/>
    <property type="match status" value="1"/>
</dbReference>
<dbReference type="RefSeq" id="WP_245833429.1">
    <property type="nucleotide sequence ID" value="NZ_NBBJ01000007.1"/>
</dbReference>